<evidence type="ECO:0000313" key="3">
    <source>
        <dbReference type="Proteomes" id="UP000553706"/>
    </source>
</evidence>
<dbReference type="Pfam" id="PF02325">
    <property type="entry name" value="CCB3_YggT"/>
    <property type="match status" value="1"/>
</dbReference>
<dbReference type="RefSeq" id="WP_183265655.1">
    <property type="nucleotide sequence ID" value="NZ_JACHFJ010000002.1"/>
</dbReference>
<evidence type="ECO:0000313" key="2">
    <source>
        <dbReference type="EMBL" id="MBB5372649.1"/>
    </source>
</evidence>
<reference evidence="2 3" key="1">
    <citation type="submission" date="2020-08" db="EMBL/GenBank/DDBJ databases">
        <title>Genomic Encyclopedia of Type Strains, Phase IV (KMG-IV): sequencing the most valuable type-strain genomes for metagenomic binning, comparative biology and taxonomic classification.</title>
        <authorList>
            <person name="Goeker M."/>
        </authorList>
    </citation>
    <scope>NUCLEOTIDE SEQUENCE [LARGE SCALE GENOMIC DNA]</scope>
    <source>
        <strain evidence="2 3">DSM 27026</strain>
    </source>
</reference>
<accession>A0A840VK75</accession>
<comment type="caution">
    <text evidence="2">The sequence shown here is derived from an EMBL/GenBank/DDBJ whole genome shotgun (WGS) entry which is preliminary data.</text>
</comment>
<keyword evidence="1" id="KW-0812">Transmembrane</keyword>
<organism evidence="2 3">
    <name type="scientific">Acidocella aromatica</name>
    <dbReference type="NCBI Taxonomy" id="1303579"/>
    <lineage>
        <taxon>Bacteria</taxon>
        <taxon>Pseudomonadati</taxon>
        <taxon>Pseudomonadota</taxon>
        <taxon>Alphaproteobacteria</taxon>
        <taxon>Acetobacterales</taxon>
        <taxon>Acidocellaceae</taxon>
        <taxon>Acidocella</taxon>
    </lineage>
</organism>
<gene>
    <name evidence="2" type="ORF">HNP71_000887</name>
</gene>
<proteinExistence type="predicted"/>
<dbReference type="InterPro" id="IPR003425">
    <property type="entry name" value="CCB3/YggT"/>
</dbReference>
<keyword evidence="1" id="KW-1133">Transmembrane helix</keyword>
<keyword evidence="3" id="KW-1185">Reference proteome</keyword>
<dbReference type="EMBL" id="JACHFJ010000002">
    <property type="protein sequence ID" value="MBB5372649.1"/>
    <property type="molecule type" value="Genomic_DNA"/>
</dbReference>
<evidence type="ECO:0000256" key="1">
    <source>
        <dbReference type="SAM" id="Phobius"/>
    </source>
</evidence>
<dbReference type="GO" id="GO:0016020">
    <property type="term" value="C:membrane"/>
    <property type="evidence" value="ECO:0007669"/>
    <property type="project" value="InterPro"/>
</dbReference>
<feature type="transmembrane region" description="Helical" evidence="1">
    <location>
        <begin position="72"/>
        <end position="92"/>
    </location>
</feature>
<dbReference type="AlphaFoldDB" id="A0A840VK75"/>
<keyword evidence="1" id="KW-0472">Membrane</keyword>
<feature type="transmembrane region" description="Helical" evidence="1">
    <location>
        <begin position="12"/>
        <end position="35"/>
    </location>
</feature>
<name>A0A840VK75_9PROT</name>
<protein>
    <submittedName>
        <fullName evidence="2">YggT family protein</fullName>
    </submittedName>
</protein>
<sequence>MISAIFWLAGELIHLMILAIIAAAVMSILIAFGVANPRNQIVYSVADFLNKLTEPVLRPIRRFLPYLGNVDISPVVAILLLQALQMVLADIYGRLAMAGMAF</sequence>
<dbReference type="Proteomes" id="UP000553706">
    <property type="component" value="Unassembled WGS sequence"/>
</dbReference>